<comment type="caution">
    <text evidence="2">The sequence shown here is derived from an EMBL/GenBank/DDBJ whole genome shotgun (WGS) entry which is preliminary data.</text>
</comment>
<evidence type="ECO:0000313" key="3">
    <source>
        <dbReference type="Proteomes" id="UP000684084"/>
    </source>
</evidence>
<evidence type="ECO:0000256" key="1">
    <source>
        <dbReference type="SAM" id="MobiDB-lite"/>
    </source>
</evidence>
<organism evidence="2 3">
    <name type="scientific">Rhizophagus irregularis</name>
    <dbReference type="NCBI Taxonomy" id="588596"/>
    <lineage>
        <taxon>Eukaryota</taxon>
        <taxon>Fungi</taxon>
        <taxon>Fungi incertae sedis</taxon>
        <taxon>Mucoromycota</taxon>
        <taxon>Glomeromycotina</taxon>
        <taxon>Glomeromycetes</taxon>
        <taxon>Glomerales</taxon>
        <taxon>Glomeraceae</taxon>
        <taxon>Rhizophagus</taxon>
    </lineage>
</organism>
<name>A0A915Z3W6_9GLOM</name>
<sequence>MINSAISLRSSRSQSISSKSIKSNSLYYYQKNDEILTGKRKLENNLGQSTKRKKSSDNDTRYITKELDFDINCATLN</sequence>
<feature type="region of interest" description="Disordered" evidence="1">
    <location>
        <begin position="1"/>
        <end position="20"/>
    </location>
</feature>
<dbReference type="Proteomes" id="UP000684084">
    <property type="component" value="Unassembled WGS sequence"/>
</dbReference>
<gene>
    <name evidence="2" type="ORF">CHRIB12_LOCUS7843</name>
</gene>
<protein>
    <submittedName>
        <fullName evidence="2">Uncharacterized protein</fullName>
    </submittedName>
</protein>
<reference evidence="2" key="1">
    <citation type="submission" date="2020-05" db="EMBL/GenBank/DDBJ databases">
        <authorList>
            <person name="Rincon C."/>
            <person name="Sanders R I."/>
            <person name="Robbins C."/>
            <person name="Chaturvedi A."/>
        </authorList>
    </citation>
    <scope>NUCLEOTIDE SEQUENCE</scope>
    <source>
        <strain evidence="2">CHB12</strain>
    </source>
</reference>
<dbReference type="OrthoDB" id="2410133at2759"/>
<accession>A0A915Z3W6</accession>
<proteinExistence type="predicted"/>
<dbReference type="EMBL" id="CAGKOT010000014">
    <property type="protein sequence ID" value="CAB5359729.1"/>
    <property type="molecule type" value="Genomic_DNA"/>
</dbReference>
<dbReference type="AlphaFoldDB" id="A0A915Z3W6"/>
<evidence type="ECO:0000313" key="2">
    <source>
        <dbReference type="EMBL" id="CAB5359729.1"/>
    </source>
</evidence>